<gene>
    <name evidence="1" type="ORF">LMG28688_02176</name>
</gene>
<protein>
    <submittedName>
        <fullName evidence="1">Uncharacterized protein</fullName>
    </submittedName>
</protein>
<evidence type="ECO:0000313" key="2">
    <source>
        <dbReference type="Proteomes" id="UP000494119"/>
    </source>
</evidence>
<proteinExistence type="predicted"/>
<dbReference type="AlphaFoldDB" id="A0A6J5FW21"/>
<keyword evidence="2" id="KW-1185">Reference proteome</keyword>
<reference evidence="1 2" key="1">
    <citation type="submission" date="2020-04" db="EMBL/GenBank/DDBJ databases">
        <authorList>
            <person name="De Canck E."/>
        </authorList>
    </citation>
    <scope>NUCLEOTIDE SEQUENCE [LARGE SCALE GENOMIC DNA]</scope>
    <source>
        <strain evidence="1 2">LMG 28688</strain>
    </source>
</reference>
<accession>A0A6J5FW21</accession>
<dbReference type="Proteomes" id="UP000494119">
    <property type="component" value="Unassembled WGS sequence"/>
</dbReference>
<dbReference type="EMBL" id="CADIKL010000008">
    <property type="protein sequence ID" value="CAB3785999.1"/>
    <property type="molecule type" value="Genomic_DNA"/>
</dbReference>
<name>A0A6J5FW21_9BURK</name>
<organism evidence="1 2">
    <name type="scientific">Paraburkholderia caffeinitolerans</name>
    <dbReference type="NCBI Taxonomy" id="1723730"/>
    <lineage>
        <taxon>Bacteria</taxon>
        <taxon>Pseudomonadati</taxon>
        <taxon>Pseudomonadota</taxon>
        <taxon>Betaproteobacteria</taxon>
        <taxon>Burkholderiales</taxon>
        <taxon>Burkholderiaceae</taxon>
        <taxon>Paraburkholderia</taxon>
    </lineage>
</organism>
<dbReference type="RefSeq" id="WP_175195183.1">
    <property type="nucleotide sequence ID" value="NZ_CADIKL010000008.1"/>
</dbReference>
<sequence>MKRIFAVLALLAGGLATEAMHPLSCSLATLTHRGKLVPNGRRKAAPRGV</sequence>
<evidence type="ECO:0000313" key="1">
    <source>
        <dbReference type="EMBL" id="CAB3785999.1"/>
    </source>
</evidence>